<organism evidence="1 2">
    <name type="scientific">Bos mutus</name>
    <name type="common">wild yak</name>
    <dbReference type="NCBI Taxonomy" id="72004"/>
    <lineage>
        <taxon>Eukaryota</taxon>
        <taxon>Metazoa</taxon>
        <taxon>Chordata</taxon>
        <taxon>Craniata</taxon>
        <taxon>Vertebrata</taxon>
        <taxon>Euteleostomi</taxon>
        <taxon>Mammalia</taxon>
        <taxon>Eutheria</taxon>
        <taxon>Laurasiatheria</taxon>
        <taxon>Artiodactyla</taxon>
        <taxon>Ruminantia</taxon>
        <taxon>Pecora</taxon>
        <taxon>Bovidae</taxon>
        <taxon>Bovinae</taxon>
        <taxon>Bos</taxon>
    </lineage>
</organism>
<dbReference type="EMBL" id="JH881379">
    <property type="protein sequence ID" value="ELR54668.1"/>
    <property type="molecule type" value="Genomic_DNA"/>
</dbReference>
<evidence type="ECO:0000313" key="1">
    <source>
        <dbReference type="EMBL" id="ELR54668.1"/>
    </source>
</evidence>
<reference evidence="1 2" key="1">
    <citation type="journal article" date="2012" name="Nat. Genet.">
        <title>The yak genome and adaptation to life at high altitude.</title>
        <authorList>
            <person name="Qiu Q."/>
            <person name="Zhang G."/>
            <person name="Ma T."/>
            <person name="Qian W."/>
            <person name="Wang J."/>
            <person name="Ye Z."/>
            <person name="Cao C."/>
            <person name="Hu Q."/>
            <person name="Kim J."/>
            <person name="Larkin D.M."/>
            <person name="Auvil L."/>
            <person name="Capitanu B."/>
            <person name="Ma J."/>
            <person name="Lewin H.A."/>
            <person name="Qian X."/>
            <person name="Lang Y."/>
            <person name="Zhou R."/>
            <person name="Wang L."/>
            <person name="Wang K."/>
            <person name="Xia J."/>
            <person name="Liao S."/>
            <person name="Pan S."/>
            <person name="Lu X."/>
            <person name="Hou H."/>
            <person name="Wang Y."/>
            <person name="Zang X."/>
            <person name="Yin Y."/>
            <person name="Ma H."/>
            <person name="Zhang J."/>
            <person name="Wang Z."/>
            <person name="Zhang Y."/>
            <person name="Zhang D."/>
            <person name="Yonezawa T."/>
            <person name="Hasegawa M."/>
            <person name="Zhong Y."/>
            <person name="Liu W."/>
            <person name="Zhang Y."/>
            <person name="Huang Z."/>
            <person name="Zhang S."/>
            <person name="Long R."/>
            <person name="Yang H."/>
            <person name="Wang J."/>
            <person name="Lenstra J.A."/>
            <person name="Cooper D.N."/>
            <person name="Wu Y."/>
            <person name="Wang J."/>
            <person name="Shi P."/>
            <person name="Wang J."/>
            <person name="Liu J."/>
        </authorList>
    </citation>
    <scope>NUCLEOTIDE SEQUENCE [LARGE SCALE GENOMIC DNA]</scope>
    <source>
        <strain evidence="2">yakQH1</strain>
    </source>
</reference>
<proteinExistence type="predicted"/>
<feature type="non-terminal residue" evidence="1">
    <location>
        <position position="1"/>
    </location>
</feature>
<dbReference type="STRING" id="72004.ENSBMUP00000013310"/>
<dbReference type="AlphaFoldDB" id="L8IEQ2"/>
<gene>
    <name evidence="1" type="ORF">M91_21210</name>
</gene>
<name>L8IEQ2_9CETA</name>
<protein>
    <submittedName>
        <fullName evidence="1">Uncharacterized protein</fullName>
    </submittedName>
</protein>
<accession>L8IEQ2</accession>
<sequence length="86" mass="9253">KSLQAQKPAKSSLGAELGAGEGLLVYHTQEGTIVQKQKLEKNLEVGSQKSIRYDVMKANTRLPKKLALLKTPTKKAATCSSTKTPS</sequence>
<dbReference type="Proteomes" id="UP000011080">
    <property type="component" value="Unassembled WGS sequence"/>
</dbReference>
<evidence type="ECO:0000313" key="2">
    <source>
        <dbReference type="Proteomes" id="UP000011080"/>
    </source>
</evidence>